<evidence type="ECO:0000259" key="2">
    <source>
        <dbReference type="Pfam" id="PF21002"/>
    </source>
</evidence>
<feature type="transmembrane region" description="Helical" evidence="1">
    <location>
        <begin position="94"/>
        <end position="117"/>
    </location>
</feature>
<evidence type="ECO:0000256" key="1">
    <source>
        <dbReference type="SAM" id="Phobius"/>
    </source>
</evidence>
<dbReference type="Proteomes" id="UP000492821">
    <property type="component" value="Unassembled WGS sequence"/>
</dbReference>
<accession>A0A7E4UW73</accession>
<sequence length="219" mass="23729">MTSLPKRLQIWAASITNRLSGNDSPDTSSTSNLVDCPNAAAHPTSSVSTDYTELMSGSVPCPSCGGSGRIPKELEETLVALIPMSDDRLKPKKTVLYVLVGIIVCAIIAAIFIYVFLPRTVILTSNSPPIEVVFISDRDNETHSRIEFNFANAVNVTNTNYFPVDIVNVSATVISKFQPWSMDVVGNGWNTSTMRISPFGGSSQRIWFNNTVALKGIVA</sequence>
<name>A0A7E4UW73_PANRE</name>
<keyword evidence="1" id="KW-0812">Transmembrane</keyword>
<dbReference type="InterPro" id="IPR048511">
    <property type="entry name" value="TMEM106_N"/>
</dbReference>
<feature type="domain" description="Transmembrane protein 106 N-terminal" evidence="2">
    <location>
        <begin position="55"/>
        <end position="94"/>
    </location>
</feature>
<dbReference type="WBParaSite" id="Pan_g13531.t1">
    <property type="protein sequence ID" value="Pan_g13531.t1"/>
    <property type="gene ID" value="Pan_g13531"/>
</dbReference>
<keyword evidence="1" id="KW-1133">Transmembrane helix</keyword>
<evidence type="ECO:0000313" key="3">
    <source>
        <dbReference type="Proteomes" id="UP000492821"/>
    </source>
</evidence>
<evidence type="ECO:0000313" key="4">
    <source>
        <dbReference type="WBParaSite" id="Pan_g13531.t1"/>
    </source>
</evidence>
<organism evidence="3 4">
    <name type="scientific">Panagrellus redivivus</name>
    <name type="common">Microworm</name>
    <dbReference type="NCBI Taxonomy" id="6233"/>
    <lineage>
        <taxon>Eukaryota</taxon>
        <taxon>Metazoa</taxon>
        <taxon>Ecdysozoa</taxon>
        <taxon>Nematoda</taxon>
        <taxon>Chromadorea</taxon>
        <taxon>Rhabditida</taxon>
        <taxon>Tylenchina</taxon>
        <taxon>Panagrolaimomorpha</taxon>
        <taxon>Panagrolaimoidea</taxon>
        <taxon>Panagrolaimidae</taxon>
        <taxon>Panagrellus</taxon>
    </lineage>
</organism>
<dbReference type="PANTHER" id="PTHR28556">
    <property type="entry name" value="TRANSMEMBRANE PROTEIN 106B"/>
    <property type="match status" value="1"/>
</dbReference>
<reference evidence="4" key="2">
    <citation type="submission" date="2020-10" db="UniProtKB">
        <authorList>
            <consortium name="WormBaseParasite"/>
        </authorList>
    </citation>
    <scope>IDENTIFICATION</scope>
</reference>
<dbReference type="AlphaFoldDB" id="A0A7E4UW73"/>
<dbReference type="PANTHER" id="PTHR28556:SF4">
    <property type="entry name" value="TRANSMEMBRANE PROTEIN 106A"/>
    <property type="match status" value="1"/>
</dbReference>
<proteinExistence type="predicted"/>
<dbReference type="InterPro" id="IPR009790">
    <property type="entry name" value="TMEM106"/>
</dbReference>
<keyword evidence="1" id="KW-0472">Membrane</keyword>
<keyword evidence="3" id="KW-1185">Reference proteome</keyword>
<dbReference type="Pfam" id="PF21002">
    <property type="entry name" value="TMEM106_N"/>
    <property type="match status" value="1"/>
</dbReference>
<reference evidence="3" key="1">
    <citation type="journal article" date="2013" name="Genetics">
        <title>The draft genome and transcriptome of Panagrellus redivivus are shaped by the harsh demands of a free-living lifestyle.</title>
        <authorList>
            <person name="Srinivasan J."/>
            <person name="Dillman A.R."/>
            <person name="Macchietto M.G."/>
            <person name="Heikkinen L."/>
            <person name="Lakso M."/>
            <person name="Fracchia K.M."/>
            <person name="Antoshechkin I."/>
            <person name="Mortazavi A."/>
            <person name="Wong G."/>
            <person name="Sternberg P.W."/>
        </authorList>
    </citation>
    <scope>NUCLEOTIDE SEQUENCE [LARGE SCALE GENOMIC DNA]</scope>
    <source>
        <strain evidence="3">MT8872</strain>
    </source>
</reference>
<protein>
    <submittedName>
        <fullName evidence="4">Transmembrane protein 106A</fullName>
    </submittedName>
</protein>